<feature type="active site" description="Charge relay system" evidence="5">
    <location>
        <position position="179"/>
    </location>
</feature>
<protein>
    <recommendedName>
        <fullName evidence="8">Peptidase S8/S53 domain-containing protein</fullName>
    </recommendedName>
</protein>
<feature type="active site" description="Charge relay system" evidence="5">
    <location>
        <position position="227"/>
    </location>
</feature>
<dbReference type="Proteomes" id="UP000058660">
    <property type="component" value="Chromosome"/>
</dbReference>
<comment type="similarity">
    <text evidence="1 5">Belongs to the peptidase S8 family.</text>
</comment>
<dbReference type="InterPro" id="IPR023828">
    <property type="entry name" value="Peptidase_S8_Ser-AS"/>
</dbReference>
<keyword evidence="10" id="KW-1185">Reference proteome</keyword>
<keyword evidence="2 5" id="KW-0645">Protease</keyword>
<evidence type="ECO:0000256" key="6">
    <source>
        <dbReference type="SAM" id="MobiDB-lite"/>
    </source>
</evidence>
<feature type="chain" id="PRO_5047400602" description="Peptidase S8/S53 domain-containing protein" evidence="7">
    <location>
        <begin position="23"/>
        <end position="470"/>
    </location>
</feature>
<dbReference type="SUPFAM" id="SSF52743">
    <property type="entry name" value="Subtilisin-like"/>
    <property type="match status" value="1"/>
</dbReference>
<dbReference type="InterPro" id="IPR000209">
    <property type="entry name" value="Peptidase_S8/S53_dom"/>
</dbReference>
<evidence type="ECO:0000256" key="4">
    <source>
        <dbReference type="ARBA" id="ARBA00022825"/>
    </source>
</evidence>
<keyword evidence="3 5" id="KW-0378">Hydrolase</keyword>
<evidence type="ECO:0000259" key="8">
    <source>
        <dbReference type="Pfam" id="PF00082"/>
    </source>
</evidence>
<feature type="signal peptide" evidence="7">
    <location>
        <begin position="1"/>
        <end position="22"/>
    </location>
</feature>
<dbReference type="PRINTS" id="PR00723">
    <property type="entry name" value="SUBTILISIN"/>
</dbReference>
<dbReference type="Pfam" id="PF00082">
    <property type="entry name" value="Peptidase_S8"/>
    <property type="match status" value="1"/>
</dbReference>
<evidence type="ECO:0000256" key="2">
    <source>
        <dbReference type="ARBA" id="ARBA00022670"/>
    </source>
</evidence>
<keyword evidence="7" id="KW-0732">Signal</keyword>
<dbReference type="PANTHER" id="PTHR43806">
    <property type="entry name" value="PEPTIDASE S8"/>
    <property type="match status" value="1"/>
</dbReference>
<dbReference type="InterPro" id="IPR015500">
    <property type="entry name" value="Peptidase_S8_subtilisin-rel"/>
</dbReference>
<dbReference type="EMBL" id="CP010822">
    <property type="protein sequence ID" value="ALJ91457.1"/>
    <property type="molecule type" value="Genomic_DNA"/>
</dbReference>
<feature type="region of interest" description="Disordered" evidence="6">
    <location>
        <begin position="194"/>
        <end position="215"/>
    </location>
</feature>
<sequence length="470" mass="49044">MEAMKRLALLALLLGTAFLLTACPLNPPPPPPPPASTCSPTSTGSLSTLALREPQGLGDFSAPHVPGELLLLPGGLAPQSLAARVQGVEVRRALEGGFLQVKVPPGQEEAKAKALLQAGARWVQPNYLYFPLYVPNDPLYPASPLDASRLQPYYQAIRLEAAWDLLGSLPFTPVVAVLDTAFNPTHPDLQASLLPGRNLTPDGLPPENLSPSPPPQGFAYGSGDADHGQGVAGLVAAVADNNEGIPGVGLNRVKVLPLKVFYWVSGSYSSTSAVLASAIRYAADQGAAVVNLSLGSPTPLDRVVQGALGYALSKGTLPVAASGNAGADGLYYPAAYPGVLAVGSAKLDGTRSDFSNCSTAPTDLVLAAAGNRNPSQTLWSLALGQNYPYYRTLGAYARWAGTSFAAPQASALAALYVAKYYARYGQGPGPDQIRLCLTRTASNGGRYDPQTGYGLLRADRVMTDPTYCFP</sequence>
<evidence type="ECO:0000256" key="1">
    <source>
        <dbReference type="ARBA" id="ARBA00011073"/>
    </source>
</evidence>
<name>A0ABN4IJF3_THEA5</name>
<organism evidence="9 10">
    <name type="scientific">Thermus aquaticus (strain ATCC BAA-2747 / Y51MC23)</name>
    <dbReference type="NCBI Taxonomy" id="498848"/>
    <lineage>
        <taxon>Bacteria</taxon>
        <taxon>Thermotogati</taxon>
        <taxon>Deinococcota</taxon>
        <taxon>Deinococci</taxon>
        <taxon>Thermales</taxon>
        <taxon>Thermaceae</taxon>
        <taxon>Thermus</taxon>
    </lineage>
</organism>
<dbReference type="PROSITE" id="PS51257">
    <property type="entry name" value="PROKAR_LIPOPROTEIN"/>
    <property type="match status" value="1"/>
</dbReference>
<dbReference type="PROSITE" id="PS51892">
    <property type="entry name" value="SUBTILASE"/>
    <property type="match status" value="1"/>
</dbReference>
<gene>
    <name evidence="9" type="ORF">TO73_1620</name>
</gene>
<dbReference type="PROSITE" id="PS00138">
    <property type="entry name" value="SUBTILASE_SER"/>
    <property type="match status" value="1"/>
</dbReference>
<dbReference type="InterPro" id="IPR050131">
    <property type="entry name" value="Peptidase_S8_subtilisin-like"/>
</dbReference>
<feature type="domain" description="Peptidase S8/S53" evidence="8">
    <location>
        <begin position="173"/>
        <end position="454"/>
    </location>
</feature>
<dbReference type="InterPro" id="IPR036852">
    <property type="entry name" value="Peptidase_S8/S53_dom_sf"/>
</dbReference>
<dbReference type="Gene3D" id="3.40.50.200">
    <property type="entry name" value="Peptidase S8/S53 domain"/>
    <property type="match status" value="1"/>
</dbReference>
<evidence type="ECO:0000256" key="3">
    <source>
        <dbReference type="ARBA" id="ARBA00022801"/>
    </source>
</evidence>
<reference evidence="10" key="1">
    <citation type="journal article" date="2015" name="PLoS ONE">
        <title>Complete Genome Sequence of Thermus aquaticus Y51MC23.</title>
        <authorList>
            <person name="Brumm P.J."/>
            <person name="Monsma S."/>
            <person name="Keough B."/>
            <person name="Jasinovica S."/>
            <person name="Ferguson E."/>
            <person name="Schoenfeld T."/>
            <person name="Lodes M."/>
            <person name="Mead D.A."/>
        </authorList>
    </citation>
    <scope>NUCLEOTIDE SEQUENCE [LARGE SCALE GENOMIC DNA]</scope>
    <source>
        <strain evidence="10">BAA-2747 / Y51MC23</strain>
    </source>
</reference>
<proteinExistence type="inferred from homology"/>
<evidence type="ECO:0000256" key="5">
    <source>
        <dbReference type="PROSITE-ProRule" id="PRU01240"/>
    </source>
</evidence>
<dbReference type="PANTHER" id="PTHR43806:SF11">
    <property type="entry name" value="CEREVISIN-RELATED"/>
    <property type="match status" value="1"/>
</dbReference>
<feature type="active site" description="Charge relay system" evidence="5">
    <location>
        <position position="403"/>
    </location>
</feature>
<evidence type="ECO:0000313" key="10">
    <source>
        <dbReference type="Proteomes" id="UP000058660"/>
    </source>
</evidence>
<evidence type="ECO:0000256" key="7">
    <source>
        <dbReference type="SAM" id="SignalP"/>
    </source>
</evidence>
<accession>A0ABN4IJF3</accession>
<evidence type="ECO:0000313" key="9">
    <source>
        <dbReference type="EMBL" id="ALJ91457.1"/>
    </source>
</evidence>
<keyword evidence="4 5" id="KW-0720">Serine protease</keyword>